<protein>
    <submittedName>
        <fullName evidence="5">Type-1 restriction enzyme EcoKI specificity protein</fullName>
    </submittedName>
</protein>
<gene>
    <name evidence="5" type="primary">hsdS</name>
    <name evidence="5" type="ORF">GCM10007392_11690</name>
</gene>
<evidence type="ECO:0000259" key="4">
    <source>
        <dbReference type="Pfam" id="PF01420"/>
    </source>
</evidence>
<dbReference type="Gene3D" id="3.90.220.20">
    <property type="entry name" value="DNA methylase specificity domains"/>
    <property type="match status" value="2"/>
</dbReference>
<dbReference type="CDD" id="cd17261">
    <property type="entry name" value="RMtype1_S_EcoKI-TRD2-CR2_like"/>
    <property type="match status" value="1"/>
</dbReference>
<evidence type="ECO:0000256" key="3">
    <source>
        <dbReference type="ARBA" id="ARBA00023125"/>
    </source>
</evidence>
<dbReference type="AlphaFoldDB" id="A0A918N755"/>
<evidence type="ECO:0000313" key="5">
    <source>
        <dbReference type="EMBL" id="GGX46283.1"/>
    </source>
</evidence>
<sequence>MSSQYLPAAGDVSVSNQKQPEIGLPSGWTRCSISDIAEVNPKKINAEPEELAGFVPMANAPDTYFGQLIIEKKFWGDIKKSYTNFRDGDVIVAKVTPCFENGKASIVDKLPNGIGAGSSEFFVLRPRITSLSKRYLFSVIKSQKFLSDGASNMTGAVGLRRVPRAFVEKFELSLPPLAEQKVIADKLDTLLAQVETTKARLQRIPDILKRFRQSVLSAAVSGKLTEEWRCTPVLVDWKDSKVAHIVEKIEAGKNLKCIEAPPQKSEYGIIKISAVTWGIYDEEQSKTLPDETQFLETRRINVGDFLISRANTIELLGNPVIVHEVTKNLMLSDKVLRLVMKEKEKPWISIFLRSRRGRMEIESRSTGNQMSMRNIGQKALLDIDIPRPPEKEQAEIVRRVEELFQFADQVEQKANAALERVNNLTQSILAKAFRGDLTADWRAENPDLISGDNSAEALLEKIKAEREAMAPKKKTRKKKA</sequence>
<evidence type="ECO:0000256" key="1">
    <source>
        <dbReference type="ARBA" id="ARBA00010923"/>
    </source>
</evidence>
<dbReference type="RefSeq" id="WP_189607546.1">
    <property type="nucleotide sequence ID" value="NZ_BMXR01000002.1"/>
</dbReference>
<dbReference type="GO" id="GO:0003677">
    <property type="term" value="F:DNA binding"/>
    <property type="evidence" value="ECO:0007669"/>
    <property type="project" value="UniProtKB-KW"/>
</dbReference>
<proteinExistence type="inferred from homology"/>
<dbReference type="CDD" id="cd17260">
    <property type="entry name" value="RMtype1_S_EcoEI-TRD1-CR1_like"/>
    <property type="match status" value="1"/>
</dbReference>
<dbReference type="EMBL" id="BMXR01000002">
    <property type="protein sequence ID" value="GGX46283.1"/>
    <property type="molecule type" value="Genomic_DNA"/>
</dbReference>
<feature type="domain" description="Type I restriction modification DNA specificity" evidence="4">
    <location>
        <begin position="25"/>
        <end position="204"/>
    </location>
</feature>
<evidence type="ECO:0000256" key="2">
    <source>
        <dbReference type="ARBA" id="ARBA00022747"/>
    </source>
</evidence>
<comment type="caution">
    <text evidence="5">The sequence shown here is derived from an EMBL/GenBank/DDBJ whole genome shotgun (WGS) entry which is preliminary data.</text>
</comment>
<dbReference type="InterPro" id="IPR051212">
    <property type="entry name" value="Type-I_RE_S_subunit"/>
</dbReference>
<keyword evidence="2" id="KW-0680">Restriction system</keyword>
<comment type="similarity">
    <text evidence="1">Belongs to the type-I restriction system S methylase family.</text>
</comment>
<dbReference type="InterPro" id="IPR044946">
    <property type="entry name" value="Restrct_endonuc_typeI_TRD_sf"/>
</dbReference>
<dbReference type="GO" id="GO:0009307">
    <property type="term" value="P:DNA restriction-modification system"/>
    <property type="evidence" value="ECO:0007669"/>
    <property type="project" value="UniProtKB-KW"/>
</dbReference>
<dbReference type="PANTHER" id="PTHR43140:SF1">
    <property type="entry name" value="TYPE I RESTRICTION ENZYME ECOKI SPECIFICITY SUBUNIT"/>
    <property type="match status" value="1"/>
</dbReference>
<keyword evidence="3" id="KW-0238">DNA-binding</keyword>
<dbReference type="Proteomes" id="UP000626148">
    <property type="component" value="Unassembled WGS sequence"/>
</dbReference>
<reference evidence="5" key="2">
    <citation type="submission" date="2020-09" db="EMBL/GenBank/DDBJ databases">
        <authorList>
            <person name="Sun Q."/>
            <person name="Kim S."/>
        </authorList>
    </citation>
    <scope>NUCLEOTIDE SEQUENCE</scope>
    <source>
        <strain evidence="5">KCTC 22169</strain>
    </source>
</reference>
<reference evidence="5" key="1">
    <citation type="journal article" date="2014" name="Int. J. Syst. Evol. Microbiol.">
        <title>Complete genome sequence of Corynebacterium casei LMG S-19264T (=DSM 44701T), isolated from a smear-ripened cheese.</title>
        <authorList>
            <consortium name="US DOE Joint Genome Institute (JGI-PGF)"/>
            <person name="Walter F."/>
            <person name="Albersmeier A."/>
            <person name="Kalinowski J."/>
            <person name="Ruckert C."/>
        </authorList>
    </citation>
    <scope>NUCLEOTIDE SEQUENCE</scope>
    <source>
        <strain evidence="5">KCTC 22169</strain>
    </source>
</reference>
<accession>A0A918N755</accession>
<evidence type="ECO:0000313" key="6">
    <source>
        <dbReference type="Proteomes" id="UP000626148"/>
    </source>
</evidence>
<dbReference type="PANTHER" id="PTHR43140">
    <property type="entry name" value="TYPE-1 RESTRICTION ENZYME ECOKI SPECIFICITY PROTEIN"/>
    <property type="match status" value="1"/>
</dbReference>
<feature type="domain" description="Type I restriction modification DNA specificity" evidence="4">
    <location>
        <begin position="235"/>
        <end position="420"/>
    </location>
</feature>
<dbReference type="InterPro" id="IPR000055">
    <property type="entry name" value="Restrct_endonuc_typeI_TRD"/>
</dbReference>
<dbReference type="Pfam" id="PF01420">
    <property type="entry name" value="Methylase_S"/>
    <property type="match status" value="2"/>
</dbReference>
<name>A0A918N755_9GAMM</name>
<keyword evidence="6" id="KW-1185">Reference proteome</keyword>
<dbReference type="SUPFAM" id="SSF116734">
    <property type="entry name" value="DNA methylase specificity domain"/>
    <property type="match status" value="2"/>
</dbReference>
<organism evidence="5 6">
    <name type="scientific">Saccharospirillum salsuginis</name>
    <dbReference type="NCBI Taxonomy" id="418750"/>
    <lineage>
        <taxon>Bacteria</taxon>
        <taxon>Pseudomonadati</taxon>
        <taxon>Pseudomonadota</taxon>
        <taxon>Gammaproteobacteria</taxon>
        <taxon>Oceanospirillales</taxon>
        <taxon>Saccharospirillaceae</taxon>
        <taxon>Saccharospirillum</taxon>
    </lineage>
</organism>